<dbReference type="PANTHER" id="PTHR42711">
    <property type="entry name" value="ABC TRANSPORTER ATP-BINDING PROTEIN"/>
    <property type="match status" value="1"/>
</dbReference>
<dbReference type="InterPro" id="IPR050763">
    <property type="entry name" value="ABC_transporter_ATP-binding"/>
</dbReference>
<protein>
    <submittedName>
        <fullName evidence="10">Fluoroquinolone transport system ATP-binding protein</fullName>
    </submittedName>
</protein>
<dbReference type="Gene3D" id="3.40.50.300">
    <property type="entry name" value="P-loop containing nucleotide triphosphate hydrolases"/>
    <property type="match status" value="1"/>
</dbReference>
<evidence type="ECO:0000256" key="1">
    <source>
        <dbReference type="ARBA" id="ARBA00004236"/>
    </source>
</evidence>
<dbReference type="RefSeq" id="WP_175548543.1">
    <property type="nucleotide sequence ID" value="NZ_FQZL01000013.1"/>
</dbReference>
<dbReference type="PROSITE" id="PS00211">
    <property type="entry name" value="ABC_TRANSPORTER_1"/>
    <property type="match status" value="1"/>
</dbReference>
<keyword evidence="5 10" id="KW-0067">ATP-binding</keyword>
<evidence type="ECO:0000256" key="6">
    <source>
        <dbReference type="ARBA" id="ARBA00022967"/>
    </source>
</evidence>
<evidence type="ECO:0000256" key="8">
    <source>
        <dbReference type="SAM" id="MobiDB-lite"/>
    </source>
</evidence>
<evidence type="ECO:0000256" key="5">
    <source>
        <dbReference type="ARBA" id="ARBA00022840"/>
    </source>
</evidence>
<feature type="domain" description="ABC transporter" evidence="9">
    <location>
        <begin position="2"/>
        <end position="229"/>
    </location>
</feature>
<gene>
    <name evidence="10" type="ORF">SAMN02745751_01954</name>
</gene>
<dbReference type="GO" id="GO:0005524">
    <property type="term" value="F:ATP binding"/>
    <property type="evidence" value="ECO:0007669"/>
    <property type="project" value="UniProtKB-KW"/>
</dbReference>
<organism evidence="10 11">
    <name type="scientific">Dethiosulfatibacter aminovorans DSM 17477</name>
    <dbReference type="NCBI Taxonomy" id="1121476"/>
    <lineage>
        <taxon>Bacteria</taxon>
        <taxon>Bacillati</taxon>
        <taxon>Bacillota</taxon>
        <taxon>Tissierellia</taxon>
        <taxon>Dethiosulfatibacter</taxon>
    </lineage>
</organism>
<dbReference type="EMBL" id="FQZL01000013">
    <property type="protein sequence ID" value="SHJ19434.1"/>
    <property type="molecule type" value="Genomic_DNA"/>
</dbReference>
<comment type="subcellular location">
    <subcellularLocation>
        <location evidence="1">Cell membrane</location>
    </subcellularLocation>
</comment>
<keyword evidence="6" id="KW-1278">Translocase</keyword>
<keyword evidence="7" id="KW-0472">Membrane</keyword>
<dbReference type="PANTHER" id="PTHR42711:SF18">
    <property type="entry name" value="ABC TRANSPORTER, ATP-BINDING PROTEIN"/>
    <property type="match status" value="1"/>
</dbReference>
<keyword evidence="11" id="KW-1185">Reference proteome</keyword>
<dbReference type="InterPro" id="IPR003439">
    <property type="entry name" value="ABC_transporter-like_ATP-bd"/>
</dbReference>
<dbReference type="PROSITE" id="PS50893">
    <property type="entry name" value="ABC_TRANSPORTER_2"/>
    <property type="match status" value="1"/>
</dbReference>
<keyword evidence="4" id="KW-0547">Nucleotide-binding</keyword>
<keyword evidence="3" id="KW-1003">Cell membrane</keyword>
<dbReference type="InterPro" id="IPR003593">
    <property type="entry name" value="AAA+_ATPase"/>
</dbReference>
<evidence type="ECO:0000256" key="3">
    <source>
        <dbReference type="ARBA" id="ARBA00022475"/>
    </source>
</evidence>
<evidence type="ECO:0000256" key="7">
    <source>
        <dbReference type="ARBA" id="ARBA00023136"/>
    </source>
</evidence>
<dbReference type="FunFam" id="3.40.50.300:FF:000589">
    <property type="entry name" value="ABC transporter, ATP-binding subunit"/>
    <property type="match status" value="1"/>
</dbReference>
<sequence length="307" mass="34569">MIRVKNLKYSYDKKKYAVDDISFLVKKGEVFGFLGPNGAGKSTTQKILTGLLPIQEGKAHVAGMEVMGQRSRFFNKIGVSFEIANAYDKLTGLENLEYYAGLFDVDTLDCNELIKSVGLEDAKDVRVGNYSKGMKQRLIFARSMINNPEVWFLDEPVTGLDPSSSRDILDIIKRRNEEGTTILLTTHNMTVAEELCHRIAFMNNGRLIAVDTPRNLKLKYGEKRVRIEYRSDAEHGRTGDNDNIDYGKGSRGMNGDGSLISEDISLESEEGRKRIKELVDFGKIETIHSEEATLEDIFIELTGRRLV</sequence>
<evidence type="ECO:0000313" key="11">
    <source>
        <dbReference type="Proteomes" id="UP000184052"/>
    </source>
</evidence>
<accession>A0A1M6HBD3</accession>
<dbReference type="Pfam" id="PF00005">
    <property type="entry name" value="ABC_tran"/>
    <property type="match status" value="1"/>
</dbReference>
<keyword evidence="2" id="KW-0813">Transport</keyword>
<dbReference type="InterPro" id="IPR027417">
    <property type="entry name" value="P-loop_NTPase"/>
</dbReference>
<proteinExistence type="predicted"/>
<evidence type="ECO:0000313" key="10">
    <source>
        <dbReference type="EMBL" id="SHJ19434.1"/>
    </source>
</evidence>
<dbReference type="GO" id="GO:0005886">
    <property type="term" value="C:plasma membrane"/>
    <property type="evidence" value="ECO:0007669"/>
    <property type="project" value="UniProtKB-SubCell"/>
</dbReference>
<reference evidence="10 11" key="1">
    <citation type="submission" date="2016-11" db="EMBL/GenBank/DDBJ databases">
        <authorList>
            <person name="Jaros S."/>
            <person name="Januszkiewicz K."/>
            <person name="Wedrychowicz H."/>
        </authorList>
    </citation>
    <scope>NUCLEOTIDE SEQUENCE [LARGE SCALE GENOMIC DNA]</scope>
    <source>
        <strain evidence="10 11">DSM 17477</strain>
    </source>
</reference>
<evidence type="ECO:0000256" key="4">
    <source>
        <dbReference type="ARBA" id="ARBA00022741"/>
    </source>
</evidence>
<dbReference type="InterPro" id="IPR017871">
    <property type="entry name" value="ABC_transporter-like_CS"/>
</dbReference>
<dbReference type="Proteomes" id="UP000184052">
    <property type="component" value="Unassembled WGS sequence"/>
</dbReference>
<dbReference type="AlphaFoldDB" id="A0A1M6HBD3"/>
<evidence type="ECO:0000259" key="9">
    <source>
        <dbReference type="PROSITE" id="PS50893"/>
    </source>
</evidence>
<dbReference type="SUPFAM" id="SSF52540">
    <property type="entry name" value="P-loop containing nucleoside triphosphate hydrolases"/>
    <property type="match status" value="1"/>
</dbReference>
<dbReference type="GO" id="GO:0016887">
    <property type="term" value="F:ATP hydrolysis activity"/>
    <property type="evidence" value="ECO:0007669"/>
    <property type="project" value="InterPro"/>
</dbReference>
<name>A0A1M6HBD3_9FIRM</name>
<feature type="region of interest" description="Disordered" evidence="8">
    <location>
        <begin position="232"/>
        <end position="259"/>
    </location>
</feature>
<dbReference type="SMART" id="SM00382">
    <property type="entry name" value="AAA"/>
    <property type="match status" value="1"/>
</dbReference>
<dbReference type="STRING" id="1121476.SAMN02745751_01954"/>
<evidence type="ECO:0000256" key="2">
    <source>
        <dbReference type="ARBA" id="ARBA00022448"/>
    </source>
</evidence>